<dbReference type="Proteomes" id="UP000004263">
    <property type="component" value="Unassembled WGS sequence"/>
</dbReference>
<name>Q1N6J8_9GAMM</name>
<proteinExistence type="predicted"/>
<accession>Q1N6J8</accession>
<reference evidence="1 2" key="1">
    <citation type="submission" date="2006-03" db="EMBL/GenBank/DDBJ databases">
        <authorList>
            <person name="Pinhassi J."/>
            <person name="Pedros-Alio C."/>
            <person name="Ferriera S."/>
            <person name="Johnson J."/>
            <person name="Kravitz S."/>
            <person name="Halpern A."/>
            <person name="Remington K."/>
            <person name="Beeson K."/>
            <person name="Tran B."/>
            <person name="Rogers Y.-H."/>
            <person name="Friedman R."/>
            <person name="Venter J.C."/>
        </authorList>
    </citation>
    <scope>NUCLEOTIDE SEQUENCE [LARGE SCALE GENOMIC DNA]</scope>
    <source>
        <strain evidence="1 2">RED65</strain>
    </source>
</reference>
<dbReference type="HOGENOM" id="CLU_1700792_0_0_6"/>
<dbReference type="EMBL" id="AAQH01000001">
    <property type="protein sequence ID" value="EAT13594.1"/>
    <property type="molecule type" value="Genomic_DNA"/>
</dbReference>
<dbReference type="STRING" id="207949.RED65_09389"/>
<comment type="caution">
    <text evidence="1">The sequence shown here is derived from an EMBL/GenBank/DDBJ whole genome shotgun (WGS) entry which is preliminary data.</text>
</comment>
<sequence length="154" mass="17495">MSGFDEYDDFPPGLQIKPQKFKLPLFSDPIIPLPREASACPECGSIWGKIETSKIDEKVDYWLRGDTLKGVSSCKCKSCSSELALRWPFYGKLKYYFIYDRKGGFYVLGYSTEPKISNECIICRNCGSIEYFSSKKQLNKKSKGAVACHVPKFL</sequence>
<evidence type="ECO:0000313" key="1">
    <source>
        <dbReference type="EMBL" id="EAT13594.1"/>
    </source>
</evidence>
<organism evidence="1 2">
    <name type="scientific">Bermanella marisrubri</name>
    <dbReference type="NCBI Taxonomy" id="207949"/>
    <lineage>
        <taxon>Bacteria</taxon>
        <taxon>Pseudomonadati</taxon>
        <taxon>Pseudomonadota</taxon>
        <taxon>Gammaproteobacteria</taxon>
        <taxon>Oceanospirillales</taxon>
        <taxon>Oceanospirillaceae</taxon>
        <taxon>Bermanella</taxon>
    </lineage>
</organism>
<dbReference type="RefSeq" id="WP_007017015.1">
    <property type="nucleotide sequence ID" value="NZ_CH724113.1"/>
</dbReference>
<dbReference type="AlphaFoldDB" id="Q1N6J8"/>
<protein>
    <submittedName>
        <fullName evidence="1">Uncharacterized protein</fullName>
    </submittedName>
</protein>
<keyword evidence="2" id="KW-1185">Reference proteome</keyword>
<evidence type="ECO:0000313" key="2">
    <source>
        <dbReference type="Proteomes" id="UP000004263"/>
    </source>
</evidence>
<gene>
    <name evidence="1" type="ORF">RED65_09389</name>
</gene>